<keyword evidence="4" id="KW-1185">Reference proteome</keyword>
<feature type="domain" description="Pyrrolo-quinoline quinone repeat" evidence="2">
    <location>
        <begin position="102"/>
        <end position="212"/>
    </location>
</feature>
<gene>
    <name evidence="3" type="ORF">GCM10023189_01870</name>
</gene>
<dbReference type="PANTHER" id="PTHR34512:SF30">
    <property type="entry name" value="OUTER MEMBRANE PROTEIN ASSEMBLY FACTOR BAMB"/>
    <property type="match status" value="1"/>
</dbReference>
<comment type="caution">
    <text evidence="3">The sequence shown here is derived from an EMBL/GenBank/DDBJ whole genome shotgun (WGS) entry which is preliminary data.</text>
</comment>
<evidence type="ECO:0000313" key="3">
    <source>
        <dbReference type="EMBL" id="GAA4446585.1"/>
    </source>
</evidence>
<dbReference type="SMART" id="SM00564">
    <property type="entry name" value="PQQ"/>
    <property type="match status" value="7"/>
</dbReference>
<dbReference type="SUPFAM" id="SSF50998">
    <property type="entry name" value="Quinoprotein alcohol dehydrogenase-like"/>
    <property type="match status" value="2"/>
</dbReference>
<evidence type="ECO:0000313" key="4">
    <source>
        <dbReference type="Proteomes" id="UP001501175"/>
    </source>
</evidence>
<feature type="signal peptide" evidence="1">
    <location>
        <begin position="1"/>
        <end position="18"/>
    </location>
</feature>
<protein>
    <recommendedName>
        <fullName evidence="2">Pyrrolo-quinoline quinone repeat domain-containing protein</fullName>
    </recommendedName>
</protein>
<dbReference type="Gene3D" id="2.40.10.480">
    <property type="match status" value="2"/>
</dbReference>
<dbReference type="RefSeq" id="WP_345239723.1">
    <property type="nucleotide sequence ID" value="NZ_BAABHD010000002.1"/>
</dbReference>
<proteinExistence type="predicted"/>
<dbReference type="Gene3D" id="2.130.10.10">
    <property type="entry name" value="YVTN repeat-like/Quinoprotein amine dehydrogenase"/>
    <property type="match status" value="2"/>
</dbReference>
<dbReference type="PANTHER" id="PTHR34512">
    <property type="entry name" value="CELL SURFACE PROTEIN"/>
    <property type="match status" value="1"/>
</dbReference>
<evidence type="ECO:0000259" key="2">
    <source>
        <dbReference type="Pfam" id="PF13360"/>
    </source>
</evidence>
<dbReference type="InterPro" id="IPR018391">
    <property type="entry name" value="PQQ_b-propeller_rpt"/>
</dbReference>
<dbReference type="InterPro" id="IPR011047">
    <property type="entry name" value="Quinoprotein_ADH-like_sf"/>
</dbReference>
<feature type="chain" id="PRO_5046022795" description="Pyrrolo-quinoline quinone repeat domain-containing protein" evidence="1">
    <location>
        <begin position="19"/>
        <end position="408"/>
    </location>
</feature>
<name>A0ABP8MB88_9BACT</name>
<dbReference type="Proteomes" id="UP001501175">
    <property type="component" value="Unassembled WGS sequence"/>
</dbReference>
<sequence>MKAGLATFLIAIHSLALGQSSAPVNSVDSSREPAVKWKLKTQGPVIGAPVIRENTAYVGGLDSTLYAINVNTGTAIWKVKLNGVIRSTPCLGTNQLYVMGGDAILHAFDPTTGKRLWQFRTLGGILGERRYDFADYFHSSPRLHNNTLYVGSGDGRVYALKADTGDLLWSYQTGDIVHTTPAIQNDRLFVGSLDGYLYALNTHTGALIWKFKSVGHRYFPKGEMQGLPVVGNGLVYIGSRDYNLYALDAQAGYGHWTKSFPLGWATTLTVRDSVLYIGTSDDRLLAAVDGRTGRELWRINTQFNIFGGMAFSAATGYFGTLMGKVFSIDLKTGAVRWTFTTDGYRQNRDRYFKPDDTFRADIGSIIRVPEDFLQLYYRMGAIFSAPTLSGKQLFIGSADGTIYCLEEK</sequence>
<dbReference type="InterPro" id="IPR002372">
    <property type="entry name" value="PQQ_rpt_dom"/>
</dbReference>
<dbReference type="EMBL" id="BAABHD010000002">
    <property type="protein sequence ID" value="GAA4446585.1"/>
    <property type="molecule type" value="Genomic_DNA"/>
</dbReference>
<dbReference type="Pfam" id="PF13360">
    <property type="entry name" value="PQQ_2"/>
    <property type="match status" value="1"/>
</dbReference>
<keyword evidence="1" id="KW-0732">Signal</keyword>
<reference evidence="4" key="1">
    <citation type="journal article" date="2019" name="Int. J. Syst. Evol. Microbiol.">
        <title>The Global Catalogue of Microorganisms (GCM) 10K type strain sequencing project: providing services to taxonomists for standard genome sequencing and annotation.</title>
        <authorList>
            <consortium name="The Broad Institute Genomics Platform"/>
            <consortium name="The Broad Institute Genome Sequencing Center for Infectious Disease"/>
            <person name="Wu L."/>
            <person name="Ma J."/>
        </authorList>
    </citation>
    <scope>NUCLEOTIDE SEQUENCE [LARGE SCALE GENOMIC DNA]</scope>
    <source>
        <strain evidence="4">JCM 17927</strain>
    </source>
</reference>
<evidence type="ECO:0000256" key="1">
    <source>
        <dbReference type="SAM" id="SignalP"/>
    </source>
</evidence>
<dbReference type="InterPro" id="IPR015943">
    <property type="entry name" value="WD40/YVTN_repeat-like_dom_sf"/>
</dbReference>
<organism evidence="3 4">
    <name type="scientific">Nibrella saemangeumensis</name>
    <dbReference type="NCBI Taxonomy" id="1084526"/>
    <lineage>
        <taxon>Bacteria</taxon>
        <taxon>Pseudomonadati</taxon>
        <taxon>Bacteroidota</taxon>
        <taxon>Cytophagia</taxon>
        <taxon>Cytophagales</taxon>
        <taxon>Spirosomataceae</taxon>
        <taxon>Nibrella</taxon>
    </lineage>
</organism>
<accession>A0ABP8MB88</accession>